<dbReference type="OrthoDB" id="7581964at2"/>
<evidence type="ECO:0000313" key="2">
    <source>
        <dbReference type="Proteomes" id="UP000053070"/>
    </source>
</evidence>
<dbReference type="KEGG" id="egn:BMF35_a2361"/>
<comment type="caution">
    <text evidence="1">The sequence shown here is derived from an EMBL/GenBank/DDBJ whole genome shotgun (WGS) entry which is preliminary data.</text>
</comment>
<sequence length="74" mass="7849">MFDLILSIIILAAIALFIGAVVLWRKGVRKQAGLMALLSFVMIANAAIWLAPMEDGTTPAEHAAGAVEEEAGRN</sequence>
<organism evidence="1 2">
    <name type="scientific">Aurantiacibacter gangjinensis</name>
    <dbReference type="NCBI Taxonomy" id="502682"/>
    <lineage>
        <taxon>Bacteria</taxon>
        <taxon>Pseudomonadati</taxon>
        <taxon>Pseudomonadota</taxon>
        <taxon>Alphaproteobacteria</taxon>
        <taxon>Sphingomonadales</taxon>
        <taxon>Erythrobacteraceae</taxon>
        <taxon>Aurantiacibacter</taxon>
    </lineage>
</organism>
<dbReference type="PATRIC" id="fig|502682.8.peg.958"/>
<gene>
    <name evidence="1" type="ORF">AAW01_04680</name>
</gene>
<accession>A0A0G9MSH4</accession>
<proteinExistence type="predicted"/>
<keyword evidence="2" id="KW-1185">Reference proteome</keyword>
<dbReference type="STRING" id="502682.BMF35_a2361"/>
<reference evidence="1 2" key="1">
    <citation type="submission" date="2015-04" db="EMBL/GenBank/DDBJ databases">
        <title>The draft genome sequence of Erythrobacr gangjinensis K7-2.</title>
        <authorList>
            <person name="Zhuang L."/>
            <person name="Liu Y."/>
            <person name="Shao Z."/>
        </authorList>
    </citation>
    <scope>NUCLEOTIDE SEQUENCE [LARGE SCALE GENOMIC DNA]</scope>
    <source>
        <strain evidence="1 2">K7-2</strain>
    </source>
</reference>
<protein>
    <submittedName>
        <fullName evidence="1">Uncharacterized protein</fullName>
    </submittedName>
</protein>
<name>A0A0G9MSH4_9SPHN</name>
<dbReference type="Proteomes" id="UP000053070">
    <property type="component" value="Unassembled WGS sequence"/>
</dbReference>
<dbReference type="RefSeq" id="WP_047006570.1">
    <property type="nucleotide sequence ID" value="NZ_CP018097.1"/>
</dbReference>
<dbReference type="EMBL" id="LBHC01000001">
    <property type="protein sequence ID" value="KLE33687.1"/>
    <property type="molecule type" value="Genomic_DNA"/>
</dbReference>
<dbReference type="AlphaFoldDB" id="A0A0G9MSH4"/>
<evidence type="ECO:0000313" key="1">
    <source>
        <dbReference type="EMBL" id="KLE33687.1"/>
    </source>
</evidence>